<dbReference type="GO" id="GO:0004519">
    <property type="term" value="F:endonuclease activity"/>
    <property type="evidence" value="ECO:0007669"/>
    <property type="project" value="UniProtKB-KW"/>
</dbReference>
<sequence length="474" mass="51977">MTITPTASTVGLDELPAPADLLARVREARRVADAAETAVLVSAAEWADLHPLGSPDVGGALDDERLPDLQWDAPAEFAAACGMSTSAGQRLIHHALELRHRLPRVWARILAGEVAVWRARRIAEATMGHPSDVAAHVDAMVESVAHRVGPVVLDRLLDEAMLRLYPEQRELDQLEALDSRFATLHEASINHTGVVEMTLRGDFKDLSDFDDTLAEVAAALAVTLEAQGMVESLDVRRSMAVGVLADPAQALELLNRPAPPKGTPGHVPERRARRKRVTLVVHLTDAALAGSNAVGRCDASRGGVRPVLEQQIRDWCGRVDTELRVQPVIDLNDHTQVAAYEVPDRLRARVELFHHQCMFPWCTRPARASDCDHVIPHGKGGATCDCNLAPLCRRHHRLKTHTRWTYVVVEPGVFLWTTPHGYQLLRNHTGTHDVSPAVSRARDPEPDDTGCLYTLTDPSAVRALRSPPVLARAR</sequence>
<dbReference type="AlphaFoldDB" id="A0A2P2CC61"/>
<protein>
    <submittedName>
        <fullName evidence="2">Putative HNH endonuclease</fullName>
    </submittedName>
</protein>
<feature type="domain" description="HNH nuclease" evidence="1">
    <location>
        <begin position="345"/>
        <end position="397"/>
    </location>
</feature>
<reference evidence="2" key="1">
    <citation type="submission" date="2015-08" db="EMBL/GenBank/DDBJ databases">
        <authorList>
            <person name="Babu N.S."/>
            <person name="Beckwith C.J."/>
            <person name="Beseler K.G."/>
            <person name="Brison A."/>
            <person name="Carone J.V."/>
            <person name="Caskin T.P."/>
            <person name="Diamond M."/>
            <person name="Durham M.E."/>
            <person name="Foxe J.M."/>
            <person name="Go M."/>
            <person name="Henderson B.A."/>
            <person name="Jones I.B."/>
            <person name="McGettigan J.A."/>
            <person name="Micheletti S.J."/>
            <person name="Nasrallah M.E."/>
            <person name="Ortiz D."/>
            <person name="Piller C.R."/>
            <person name="Privatt S.R."/>
            <person name="Schneider S.L."/>
            <person name="Sharp S."/>
            <person name="Smith T.C."/>
            <person name="Stanton J.D."/>
            <person name="Ullery H.E."/>
            <person name="Wilson R.J."/>
            <person name="Serrano M.G."/>
            <person name="Buck G."/>
            <person name="Lee V."/>
            <person name="Wang Y."/>
            <person name="Carvalho R."/>
            <person name="Voegtly L."/>
            <person name="Shi R."/>
            <person name="Duckworth R."/>
            <person name="Johnson A."/>
            <person name="Loviza R."/>
            <person name="Walstead R."/>
            <person name="Shah Z."/>
            <person name="Kiflezghi M."/>
            <person name="Wade K."/>
            <person name="Ball S.L."/>
            <person name="Bradley K.W."/>
            <person name="Asai D.J."/>
            <person name="Bowman C.A."/>
            <person name="Russell D.A."/>
            <person name="Pope W.H."/>
            <person name="Jacobs-Sera D."/>
            <person name="Hendrix R.W."/>
            <person name="Hatfull G.F."/>
        </authorList>
    </citation>
    <scope>NUCLEOTIDE SEQUENCE</scope>
</reference>
<dbReference type="SMART" id="SM00507">
    <property type="entry name" value="HNHc"/>
    <property type="match status" value="1"/>
</dbReference>
<organism evidence="2">
    <name type="scientific">metagenome</name>
    <dbReference type="NCBI Taxonomy" id="256318"/>
    <lineage>
        <taxon>unclassified sequences</taxon>
        <taxon>metagenomes</taxon>
    </lineage>
</organism>
<evidence type="ECO:0000259" key="1">
    <source>
        <dbReference type="SMART" id="SM00507"/>
    </source>
</evidence>
<accession>A0A2P2CC61</accession>
<keyword evidence="2" id="KW-0378">Hydrolase</keyword>
<keyword evidence="2" id="KW-0540">Nuclease</keyword>
<gene>
    <name evidence="2" type="ORF">NOCA2630001</name>
</gene>
<dbReference type="Gene3D" id="1.10.30.50">
    <property type="match status" value="1"/>
</dbReference>
<evidence type="ECO:0000313" key="2">
    <source>
        <dbReference type="EMBL" id="CUR59573.1"/>
    </source>
</evidence>
<dbReference type="CDD" id="cd00085">
    <property type="entry name" value="HNHc"/>
    <property type="match status" value="1"/>
</dbReference>
<proteinExistence type="predicted"/>
<name>A0A2P2CC61_9ZZZZ</name>
<dbReference type="InterPro" id="IPR003615">
    <property type="entry name" value="HNH_nuc"/>
</dbReference>
<dbReference type="EMBL" id="CZKA01000060">
    <property type="protein sequence ID" value="CUR59573.1"/>
    <property type="molecule type" value="Genomic_DNA"/>
</dbReference>
<keyword evidence="2" id="KW-0255">Endonuclease</keyword>